<dbReference type="Proteomes" id="UP000887116">
    <property type="component" value="Unassembled WGS sequence"/>
</dbReference>
<name>A0A8X6IJ35_TRICU</name>
<gene>
    <name evidence="1" type="primary">AVEN_171321_1</name>
    <name evidence="1" type="ORF">TNCT_371691</name>
</gene>
<keyword evidence="2" id="KW-1185">Reference proteome</keyword>
<dbReference type="OrthoDB" id="7448201at2759"/>
<proteinExistence type="predicted"/>
<evidence type="ECO:0000313" key="2">
    <source>
        <dbReference type="Proteomes" id="UP000887116"/>
    </source>
</evidence>
<dbReference type="EMBL" id="BMAO01008406">
    <property type="protein sequence ID" value="GFR23149.1"/>
    <property type="molecule type" value="Genomic_DNA"/>
</dbReference>
<protein>
    <submittedName>
        <fullName evidence="1">MULE domain-containing protein</fullName>
    </submittedName>
</protein>
<reference evidence="1" key="1">
    <citation type="submission" date="2020-07" db="EMBL/GenBank/DDBJ databases">
        <title>Multicomponent nature underlies the extraordinary mechanical properties of spider dragline silk.</title>
        <authorList>
            <person name="Kono N."/>
            <person name="Nakamura H."/>
            <person name="Mori M."/>
            <person name="Yoshida Y."/>
            <person name="Ohtoshi R."/>
            <person name="Malay A.D."/>
            <person name="Moran D.A.P."/>
            <person name="Tomita M."/>
            <person name="Numata K."/>
            <person name="Arakawa K."/>
        </authorList>
    </citation>
    <scope>NUCLEOTIDE SEQUENCE</scope>
</reference>
<dbReference type="AlphaFoldDB" id="A0A8X6IJ35"/>
<sequence>MAESFFNAWSNAFQSKPKHRLFCTWHVDRAWRKNLQKIQYREMHLEVYKILRTLMEKKDVDAFNIKFNKVLKKFLENDTTREFYHKNCPLCDGASTSAAGAVEIMQVDDEIASILTPDSVGIEYVRSTFLKTHWAAASAGFTRTFFDNP</sequence>
<organism evidence="1 2">
    <name type="scientific">Trichonephila clavata</name>
    <name type="common">Joro spider</name>
    <name type="synonym">Nephila clavata</name>
    <dbReference type="NCBI Taxonomy" id="2740835"/>
    <lineage>
        <taxon>Eukaryota</taxon>
        <taxon>Metazoa</taxon>
        <taxon>Ecdysozoa</taxon>
        <taxon>Arthropoda</taxon>
        <taxon>Chelicerata</taxon>
        <taxon>Arachnida</taxon>
        <taxon>Araneae</taxon>
        <taxon>Araneomorphae</taxon>
        <taxon>Entelegynae</taxon>
        <taxon>Araneoidea</taxon>
        <taxon>Nephilidae</taxon>
        <taxon>Trichonephila</taxon>
    </lineage>
</organism>
<evidence type="ECO:0000313" key="1">
    <source>
        <dbReference type="EMBL" id="GFR23149.1"/>
    </source>
</evidence>
<accession>A0A8X6IJ35</accession>
<comment type="caution">
    <text evidence="1">The sequence shown here is derived from an EMBL/GenBank/DDBJ whole genome shotgun (WGS) entry which is preliminary data.</text>
</comment>